<dbReference type="EMBL" id="JAKNDN010000008">
    <property type="protein sequence ID" value="MCG4959234.1"/>
    <property type="molecule type" value="Genomic_DNA"/>
</dbReference>
<keyword evidence="5" id="KW-0378">Hydrolase</keyword>
<dbReference type="OMA" id="SPWATSN"/>
<dbReference type="GeneID" id="61273575"/>
<dbReference type="Proteomes" id="UP000283426">
    <property type="component" value="Unassembled WGS sequence"/>
</dbReference>
<dbReference type="GO" id="GO:0016798">
    <property type="term" value="F:hydrolase activity, acting on glycosyl bonds"/>
    <property type="evidence" value="ECO:0007669"/>
    <property type="project" value="UniProtKB-KW"/>
</dbReference>
<proteinExistence type="predicted"/>
<protein>
    <submittedName>
        <fullName evidence="5">Glycoside hydrolase xylanase</fullName>
    </submittedName>
    <submittedName>
        <fullName evidence="1">PCMD domain-containing protein</fullName>
    </submittedName>
</protein>
<dbReference type="EMBL" id="QRYC01000025">
    <property type="protein sequence ID" value="RGU54842.1"/>
    <property type="molecule type" value="Genomic_DNA"/>
</dbReference>
<accession>A0A1Y4A7N9</accession>
<dbReference type="Proteomes" id="UP000284243">
    <property type="component" value="Unassembled WGS sequence"/>
</dbReference>
<comment type="caution">
    <text evidence="5">The sequence shown here is derived from an EMBL/GenBank/DDBJ whole genome shotgun (WGS) entry which is preliminary data.</text>
</comment>
<dbReference type="AlphaFoldDB" id="A0A1Y4A7N9"/>
<evidence type="ECO:0000313" key="3">
    <source>
        <dbReference type="EMBL" id="RGU54842.1"/>
    </source>
</evidence>
<evidence type="ECO:0000313" key="8">
    <source>
        <dbReference type="Proteomes" id="UP000284434"/>
    </source>
</evidence>
<evidence type="ECO:0000313" key="2">
    <source>
        <dbReference type="EMBL" id="MDB9222760.1"/>
    </source>
</evidence>
<evidence type="ECO:0000313" key="7">
    <source>
        <dbReference type="Proteomes" id="UP000284243"/>
    </source>
</evidence>
<dbReference type="GO" id="GO:0045493">
    <property type="term" value="P:xylan catabolic process"/>
    <property type="evidence" value="ECO:0007669"/>
    <property type="project" value="UniProtKB-KW"/>
</dbReference>
<evidence type="ECO:0000313" key="4">
    <source>
        <dbReference type="EMBL" id="RGV26774.1"/>
    </source>
</evidence>
<evidence type="ECO:0000313" key="6">
    <source>
        <dbReference type="Proteomes" id="UP000283426"/>
    </source>
</evidence>
<reference evidence="1" key="2">
    <citation type="submission" date="2022-01" db="EMBL/GenBank/DDBJ databases">
        <title>Collection of gut derived symbiotic bacterial strains cultured from healthy donors.</title>
        <authorList>
            <person name="Lin H."/>
            <person name="Kohout C."/>
            <person name="Waligurski E."/>
            <person name="Pamer E.G."/>
        </authorList>
    </citation>
    <scope>NUCLEOTIDE SEQUENCE</scope>
    <source>
        <strain evidence="1">DFI.1.149</strain>
    </source>
</reference>
<dbReference type="InterPro" id="IPR038653">
    <property type="entry name" value="Put_CMD_sf"/>
</dbReference>
<dbReference type="Proteomes" id="UP001199750">
    <property type="component" value="Unassembled WGS sequence"/>
</dbReference>
<dbReference type="EMBL" id="JAQMRD010000007">
    <property type="protein sequence ID" value="MDB9222760.1"/>
    <property type="molecule type" value="Genomic_DNA"/>
</dbReference>
<dbReference type="Proteomes" id="UP000284434">
    <property type="component" value="Unassembled WGS sequence"/>
</dbReference>
<keyword evidence="5" id="KW-0858">Xylan degradation</keyword>
<organism evidence="5 8">
    <name type="scientific">Odoribacter splanchnicus</name>
    <dbReference type="NCBI Taxonomy" id="28118"/>
    <lineage>
        <taxon>Bacteria</taxon>
        <taxon>Pseudomonadati</taxon>
        <taxon>Bacteroidota</taxon>
        <taxon>Bacteroidia</taxon>
        <taxon>Bacteroidales</taxon>
        <taxon>Odoribacteraceae</taxon>
        <taxon>Odoribacter</taxon>
    </lineage>
</organism>
<sequence>MKPIYSLFIMLSFAGQLRAQNDTTELFPYGDMNQWMVRVVDESLVIGGNTKYLYEITPGDTLKNNTPYKNSISPWATSTVMAKVSGVVKASVTVFPEKRDSGYCARLETRMERVKVLGLINISVLATGTIFVGEVMEPVRDTKNPQSKLNNNIPFTKRPKALEFDYKVEPGGKQIKATGFSRIVDIPEQNNAEASLLLQYRWEDEKGNLFAKRVGTAYERYDQEVKEWQNGHRIEIHYGDITGKDFYQPYMDLVKGESTQYAANSQGKIVPIQEIGWASPDTTPTHIILRFSSGHGGAYIGAPDAKFWIDNVKLVY</sequence>
<reference evidence="2" key="3">
    <citation type="submission" date="2023-01" db="EMBL/GenBank/DDBJ databases">
        <title>Human gut microbiome strain richness.</title>
        <authorList>
            <person name="Chen-Liaw A."/>
        </authorList>
    </citation>
    <scope>NUCLEOTIDE SEQUENCE</scope>
    <source>
        <strain evidence="2">RTP21484st1_B7_RTP21484_190118</strain>
    </source>
</reference>
<evidence type="ECO:0000313" key="1">
    <source>
        <dbReference type="EMBL" id="MCG4959234.1"/>
    </source>
</evidence>
<evidence type="ECO:0000313" key="5">
    <source>
        <dbReference type="EMBL" id="RGY06447.1"/>
    </source>
</evidence>
<keyword evidence="5" id="KW-0119">Carbohydrate metabolism</keyword>
<dbReference type="EMBL" id="QRYW01000016">
    <property type="protein sequence ID" value="RGV26774.1"/>
    <property type="molecule type" value="Genomic_DNA"/>
</dbReference>
<name>A0A1Y4A7N9_9BACT</name>
<dbReference type="EMBL" id="QSCO01000012">
    <property type="protein sequence ID" value="RGY06447.1"/>
    <property type="molecule type" value="Genomic_DNA"/>
</dbReference>
<keyword evidence="5" id="KW-0624">Polysaccharide degradation</keyword>
<keyword evidence="5" id="KW-0326">Glycosidase</keyword>
<dbReference type="RefSeq" id="WP_013610669.1">
    <property type="nucleotide sequence ID" value="NZ_BAABYK010000001.1"/>
</dbReference>
<dbReference type="Proteomes" id="UP001212263">
    <property type="component" value="Unassembled WGS sequence"/>
</dbReference>
<dbReference type="Gene3D" id="2.60.120.890">
    <property type="entry name" value="BT2081, beta-jelly-roll domain"/>
    <property type="match status" value="1"/>
</dbReference>
<reference evidence="6 7" key="1">
    <citation type="submission" date="2018-08" db="EMBL/GenBank/DDBJ databases">
        <title>A genome reference for cultivated species of the human gut microbiota.</title>
        <authorList>
            <person name="Zou Y."/>
            <person name="Xue W."/>
            <person name="Luo G."/>
        </authorList>
    </citation>
    <scope>NUCLEOTIDE SEQUENCE [LARGE SCALE GENOMIC DNA]</scope>
    <source>
        <strain evidence="4 6">AF14-6AC</strain>
        <strain evidence="3 7">AF16-14</strain>
        <strain evidence="5 8">OF03-11</strain>
    </source>
</reference>
<gene>
    <name evidence="4" type="ORF">DWW24_08575</name>
    <name evidence="3" type="ORF">DWW57_14760</name>
    <name evidence="5" type="ORF">DXA53_09680</name>
    <name evidence="1" type="ORF">L0P03_05075</name>
    <name evidence="2" type="ORF">PN645_07025</name>
</gene>